<protein>
    <recommendedName>
        <fullName evidence="4">ADP ribosylation factor</fullName>
    </recommendedName>
</protein>
<dbReference type="PROSITE" id="PS51421">
    <property type="entry name" value="RAS"/>
    <property type="match status" value="1"/>
</dbReference>
<dbReference type="EMBL" id="BTRK01000004">
    <property type="protein sequence ID" value="GMR49489.1"/>
    <property type="molecule type" value="Genomic_DNA"/>
</dbReference>
<dbReference type="SUPFAM" id="SSF52540">
    <property type="entry name" value="P-loop containing nucleoside triphosphate hydrolases"/>
    <property type="match status" value="1"/>
</dbReference>
<dbReference type="PROSITE" id="PS51419">
    <property type="entry name" value="RAB"/>
    <property type="match status" value="1"/>
</dbReference>
<keyword evidence="3" id="KW-1185">Reference proteome</keyword>
<sequence>EYDCNFKVVLIGDSGVGKSNLLCRFANNESRHDSLPNLTTGVECATRSIEVEGKTVKATIIDTAGDERFRRISYACYRRAAGALLVYDISKDGSFENATRWLTELRDNSDKNIPIMMVANKTDLGPIRAVPTDEAKAFAMENNISFIGK</sequence>
<comment type="similarity">
    <text evidence="1">Belongs to the small GTPase superfamily. Rab family.</text>
</comment>
<dbReference type="Gene3D" id="3.40.50.300">
    <property type="entry name" value="P-loop containing nucleotide triphosphate hydrolases"/>
    <property type="match status" value="1"/>
</dbReference>
<dbReference type="InterPro" id="IPR050209">
    <property type="entry name" value="Rab_GTPases_membrane_traffic"/>
</dbReference>
<evidence type="ECO:0008006" key="4">
    <source>
        <dbReference type="Google" id="ProtNLM"/>
    </source>
</evidence>
<dbReference type="InterPro" id="IPR027417">
    <property type="entry name" value="P-loop_NTPase"/>
</dbReference>
<feature type="non-terminal residue" evidence="2">
    <location>
        <position position="1"/>
    </location>
</feature>
<evidence type="ECO:0000256" key="1">
    <source>
        <dbReference type="ARBA" id="ARBA00006270"/>
    </source>
</evidence>
<dbReference type="NCBIfam" id="TIGR00231">
    <property type="entry name" value="small_GTP"/>
    <property type="match status" value="1"/>
</dbReference>
<proteinExistence type="inferred from homology"/>
<dbReference type="SMART" id="SM00173">
    <property type="entry name" value="RAS"/>
    <property type="match status" value="1"/>
</dbReference>
<dbReference type="SMART" id="SM00175">
    <property type="entry name" value="RAB"/>
    <property type="match status" value="1"/>
</dbReference>
<dbReference type="Proteomes" id="UP001328107">
    <property type="component" value="Unassembled WGS sequence"/>
</dbReference>
<comment type="caution">
    <text evidence="2">The sequence shown here is derived from an EMBL/GenBank/DDBJ whole genome shotgun (WGS) entry which is preliminary data.</text>
</comment>
<dbReference type="GO" id="GO:0003924">
    <property type="term" value="F:GTPase activity"/>
    <property type="evidence" value="ECO:0007669"/>
    <property type="project" value="InterPro"/>
</dbReference>
<dbReference type="InterPro" id="IPR001806">
    <property type="entry name" value="Small_GTPase"/>
</dbReference>
<name>A0AAN5CRZ0_9BILA</name>
<dbReference type="InterPro" id="IPR005225">
    <property type="entry name" value="Small_GTP-bd"/>
</dbReference>
<evidence type="ECO:0000313" key="3">
    <source>
        <dbReference type="Proteomes" id="UP001328107"/>
    </source>
</evidence>
<dbReference type="SMART" id="SM00174">
    <property type="entry name" value="RHO"/>
    <property type="match status" value="1"/>
</dbReference>
<organism evidence="2 3">
    <name type="scientific">Pristionchus mayeri</name>
    <dbReference type="NCBI Taxonomy" id="1317129"/>
    <lineage>
        <taxon>Eukaryota</taxon>
        <taxon>Metazoa</taxon>
        <taxon>Ecdysozoa</taxon>
        <taxon>Nematoda</taxon>
        <taxon>Chromadorea</taxon>
        <taxon>Rhabditida</taxon>
        <taxon>Rhabditina</taxon>
        <taxon>Diplogasteromorpha</taxon>
        <taxon>Diplogasteroidea</taxon>
        <taxon>Neodiplogasteridae</taxon>
        <taxon>Pristionchus</taxon>
    </lineage>
</organism>
<dbReference type="Pfam" id="PF00071">
    <property type="entry name" value="Ras"/>
    <property type="match status" value="1"/>
</dbReference>
<gene>
    <name evidence="2" type="ORF">PMAYCL1PPCAC_19684</name>
</gene>
<dbReference type="FunFam" id="3.40.50.300:FF:001447">
    <property type="entry name" value="Ras-related protein Rab-1B"/>
    <property type="match status" value="1"/>
</dbReference>
<reference evidence="3" key="1">
    <citation type="submission" date="2022-10" db="EMBL/GenBank/DDBJ databases">
        <title>Genome assembly of Pristionchus species.</title>
        <authorList>
            <person name="Yoshida K."/>
            <person name="Sommer R.J."/>
        </authorList>
    </citation>
    <scope>NUCLEOTIDE SEQUENCE [LARGE SCALE GENOMIC DNA]</scope>
    <source>
        <strain evidence="3">RS5460</strain>
    </source>
</reference>
<dbReference type="AlphaFoldDB" id="A0AAN5CRZ0"/>
<dbReference type="PANTHER" id="PTHR47979">
    <property type="entry name" value="DRAB11-RELATED"/>
    <property type="match status" value="1"/>
</dbReference>
<accession>A0AAN5CRZ0</accession>
<evidence type="ECO:0000313" key="2">
    <source>
        <dbReference type="EMBL" id="GMR49489.1"/>
    </source>
</evidence>
<dbReference type="PRINTS" id="PR00449">
    <property type="entry name" value="RASTRNSFRMNG"/>
</dbReference>
<dbReference type="GO" id="GO:0005525">
    <property type="term" value="F:GTP binding"/>
    <property type="evidence" value="ECO:0007669"/>
    <property type="project" value="InterPro"/>
</dbReference>